<organism evidence="3 4">
    <name type="scientific">Pseudoalteromonas fenneropenaei</name>
    <dbReference type="NCBI Taxonomy" id="1737459"/>
    <lineage>
        <taxon>Bacteria</taxon>
        <taxon>Pseudomonadati</taxon>
        <taxon>Pseudomonadota</taxon>
        <taxon>Gammaproteobacteria</taxon>
        <taxon>Alteromonadales</taxon>
        <taxon>Pseudoalteromonadaceae</taxon>
        <taxon>Pseudoalteromonas</taxon>
    </lineage>
</organism>
<keyword evidence="2" id="KW-0732">Signal</keyword>
<evidence type="ECO:0000256" key="2">
    <source>
        <dbReference type="SAM" id="SignalP"/>
    </source>
</evidence>
<keyword evidence="1" id="KW-1133">Transmembrane helix</keyword>
<feature type="transmembrane region" description="Helical" evidence="1">
    <location>
        <begin position="48"/>
        <end position="81"/>
    </location>
</feature>
<dbReference type="Proteomes" id="UP001595453">
    <property type="component" value="Unassembled WGS sequence"/>
</dbReference>
<protein>
    <submittedName>
        <fullName evidence="3">DUF3325 domain-containing protein</fullName>
    </submittedName>
</protein>
<evidence type="ECO:0000256" key="1">
    <source>
        <dbReference type="SAM" id="Phobius"/>
    </source>
</evidence>
<feature type="transmembrane region" description="Helical" evidence="1">
    <location>
        <begin position="93"/>
        <end position="114"/>
    </location>
</feature>
<proteinExistence type="predicted"/>
<evidence type="ECO:0000313" key="3">
    <source>
        <dbReference type="EMBL" id="MFC3032594.1"/>
    </source>
</evidence>
<reference evidence="4" key="1">
    <citation type="journal article" date="2019" name="Int. J. Syst. Evol. Microbiol.">
        <title>The Global Catalogue of Microorganisms (GCM) 10K type strain sequencing project: providing services to taxonomists for standard genome sequencing and annotation.</title>
        <authorList>
            <consortium name="The Broad Institute Genomics Platform"/>
            <consortium name="The Broad Institute Genome Sequencing Center for Infectious Disease"/>
            <person name="Wu L."/>
            <person name="Ma J."/>
        </authorList>
    </citation>
    <scope>NUCLEOTIDE SEQUENCE [LARGE SCALE GENOMIC DNA]</scope>
    <source>
        <strain evidence="4">KCTC 42730</strain>
    </source>
</reference>
<accession>A0ABV7CIV4</accession>
<gene>
    <name evidence="3" type="ORF">ACFOEE_08690</name>
</gene>
<evidence type="ECO:0000313" key="4">
    <source>
        <dbReference type="Proteomes" id="UP001595453"/>
    </source>
</evidence>
<dbReference type="EMBL" id="JBHRSD010000014">
    <property type="protein sequence ID" value="MFC3032594.1"/>
    <property type="molecule type" value="Genomic_DNA"/>
</dbReference>
<dbReference type="InterPro" id="IPR021762">
    <property type="entry name" value="DUF3325"/>
</dbReference>
<keyword evidence="1" id="KW-0472">Membrane</keyword>
<comment type="caution">
    <text evidence="3">The sequence shown here is derived from an EMBL/GenBank/DDBJ whole genome shotgun (WGS) entry which is preliminary data.</text>
</comment>
<dbReference type="RefSeq" id="WP_377123251.1">
    <property type="nucleotide sequence ID" value="NZ_JBHRSD010000014.1"/>
</dbReference>
<keyword evidence="1" id="KW-0812">Transmembrane</keyword>
<feature type="signal peptide" evidence="2">
    <location>
        <begin position="1"/>
        <end position="24"/>
    </location>
</feature>
<keyword evidence="4" id="KW-1185">Reference proteome</keyword>
<feature type="chain" id="PRO_5047459853" evidence="2">
    <location>
        <begin position="25"/>
        <end position="115"/>
    </location>
</feature>
<dbReference type="Pfam" id="PF11804">
    <property type="entry name" value="DUF3325"/>
    <property type="match status" value="1"/>
</dbReference>
<sequence length="115" mass="12356">MMSLFVTTLLFALTGLAINAFALAKTGHFKDVLGKRPTQQQSQNLLYFAWITILLSLGACLSTAGAYGSLVFFGFLTCTGVLATTLLNTKPRWLKLLCAVYGTIIVVFAALAFLG</sequence>
<name>A0ABV7CIV4_9GAMM</name>